<feature type="transmembrane region" description="Helical" evidence="7">
    <location>
        <begin position="109"/>
        <end position="131"/>
    </location>
</feature>
<evidence type="ECO:0000256" key="4">
    <source>
        <dbReference type="ARBA" id="ARBA00023136"/>
    </source>
</evidence>
<evidence type="ECO:0000256" key="2">
    <source>
        <dbReference type="ARBA" id="ARBA00022692"/>
    </source>
</evidence>
<keyword evidence="3 7" id="KW-1133">Transmembrane helix</keyword>
<dbReference type="OrthoDB" id="5342292at2759"/>
<evidence type="ECO:0000259" key="8">
    <source>
        <dbReference type="Pfam" id="PF20684"/>
    </source>
</evidence>
<reference evidence="9" key="1">
    <citation type="submission" date="2020-10" db="EMBL/GenBank/DDBJ databases">
        <authorList>
            <person name="Kusch S."/>
        </authorList>
    </citation>
    <scope>NUCLEOTIDE SEQUENCE</scope>
    <source>
        <strain evidence="9">SwB9</strain>
    </source>
</reference>
<feature type="transmembrane region" description="Helical" evidence="7">
    <location>
        <begin position="143"/>
        <end position="168"/>
    </location>
</feature>
<name>A0A8H2W1F0_9HELO</name>
<feature type="transmembrane region" description="Helical" evidence="7">
    <location>
        <begin position="67"/>
        <end position="89"/>
    </location>
</feature>
<evidence type="ECO:0000256" key="3">
    <source>
        <dbReference type="ARBA" id="ARBA00022989"/>
    </source>
</evidence>
<feature type="transmembrane region" description="Helical" evidence="7">
    <location>
        <begin position="188"/>
        <end position="214"/>
    </location>
</feature>
<comment type="caution">
    <text evidence="9">The sequence shown here is derived from an EMBL/GenBank/DDBJ whole genome shotgun (WGS) entry which is preliminary data.</text>
</comment>
<comment type="subcellular location">
    <subcellularLocation>
        <location evidence="1">Membrane</location>
        <topology evidence="1">Multi-pass membrane protein</topology>
    </subcellularLocation>
</comment>
<proteinExistence type="inferred from homology"/>
<sequence>MDHIPPGLDLCIFPAGLPPNGTTSNFENPKTLVPALISVCVIMSVVAIIFVACRLFANRKKMWWSDYFIIVAWILSLIETGLMLAQTKFARHQWDVKACWYNGTYNKIVFSQLMILSFVFFFSKASIFLLFHQIFEVKHGMRIAIQVGIGFAGLLYFTNIPLSALLAAPRVGETWTSVLFSDRPQKELVWGVVQAALGIVLDLFIFILPIPVILRLKLSRRKKIQILIVFSTALVGVIASVLSMVYRVEALNTNDVTWKYTLVLIFCLIENQIAIIVSCTVGFVNFVTVYISEVAIIRSLRSSLGSGNKSSTHFKLEPNQPRSGRGPRRNENHEFDLVSENLTSSTEMGEDRSLSSVCNFSAAEVSQETHYPEFKHVKDVKEFKLLEYPPRVINYGPSSAQPANSIWSRGAPSLRKQSVRPGNTSDHGHNTCQSGNLSPHNSAESLV</sequence>
<dbReference type="InterPro" id="IPR052337">
    <property type="entry name" value="SAT4-like"/>
</dbReference>
<organism evidence="9 10">
    <name type="scientific">Sclerotinia trifoliorum</name>
    <dbReference type="NCBI Taxonomy" id="28548"/>
    <lineage>
        <taxon>Eukaryota</taxon>
        <taxon>Fungi</taxon>
        <taxon>Dikarya</taxon>
        <taxon>Ascomycota</taxon>
        <taxon>Pezizomycotina</taxon>
        <taxon>Leotiomycetes</taxon>
        <taxon>Helotiales</taxon>
        <taxon>Sclerotiniaceae</taxon>
        <taxon>Sclerotinia</taxon>
    </lineage>
</organism>
<evidence type="ECO:0000256" key="5">
    <source>
        <dbReference type="ARBA" id="ARBA00038359"/>
    </source>
</evidence>
<keyword evidence="10" id="KW-1185">Reference proteome</keyword>
<feature type="compositionally biased region" description="Polar residues" evidence="6">
    <location>
        <begin position="420"/>
        <end position="447"/>
    </location>
</feature>
<dbReference type="AlphaFoldDB" id="A0A8H2W1F0"/>
<comment type="similarity">
    <text evidence="5">Belongs to the SAT4 family.</text>
</comment>
<dbReference type="Pfam" id="PF20684">
    <property type="entry name" value="Fung_rhodopsin"/>
    <property type="match status" value="1"/>
</dbReference>
<dbReference type="Proteomes" id="UP000624404">
    <property type="component" value="Unassembled WGS sequence"/>
</dbReference>
<dbReference type="InterPro" id="IPR049326">
    <property type="entry name" value="Rhodopsin_dom_fungi"/>
</dbReference>
<feature type="transmembrane region" description="Helical" evidence="7">
    <location>
        <begin position="32"/>
        <end position="55"/>
    </location>
</feature>
<keyword evidence="2 7" id="KW-0812">Transmembrane</keyword>
<accession>A0A8H2W1F0</accession>
<feature type="transmembrane region" description="Helical" evidence="7">
    <location>
        <begin position="258"/>
        <end position="291"/>
    </location>
</feature>
<evidence type="ECO:0000256" key="1">
    <source>
        <dbReference type="ARBA" id="ARBA00004141"/>
    </source>
</evidence>
<evidence type="ECO:0000256" key="7">
    <source>
        <dbReference type="SAM" id="Phobius"/>
    </source>
</evidence>
<gene>
    <name evidence="9" type="ORF">SCLTRI_LOCUS7701</name>
</gene>
<dbReference type="PANTHER" id="PTHR33048">
    <property type="entry name" value="PTH11-LIKE INTEGRAL MEMBRANE PROTEIN (AFU_ORTHOLOGUE AFUA_5G11245)"/>
    <property type="match status" value="1"/>
</dbReference>
<evidence type="ECO:0000256" key="6">
    <source>
        <dbReference type="SAM" id="MobiDB-lite"/>
    </source>
</evidence>
<dbReference type="EMBL" id="CAJHIA010000030">
    <property type="protein sequence ID" value="CAD6447909.1"/>
    <property type="molecule type" value="Genomic_DNA"/>
</dbReference>
<dbReference type="GO" id="GO:0016020">
    <property type="term" value="C:membrane"/>
    <property type="evidence" value="ECO:0007669"/>
    <property type="project" value="UniProtKB-SubCell"/>
</dbReference>
<feature type="region of interest" description="Disordered" evidence="6">
    <location>
        <begin position="305"/>
        <end position="334"/>
    </location>
</feature>
<feature type="transmembrane region" description="Helical" evidence="7">
    <location>
        <begin position="226"/>
        <end position="246"/>
    </location>
</feature>
<feature type="region of interest" description="Disordered" evidence="6">
    <location>
        <begin position="413"/>
        <end position="447"/>
    </location>
</feature>
<feature type="domain" description="Rhodopsin" evidence="8">
    <location>
        <begin position="52"/>
        <end position="280"/>
    </location>
</feature>
<evidence type="ECO:0000313" key="9">
    <source>
        <dbReference type="EMBL" id="CAD6447909.1"/>
    </source>
</evidence>
<keyword evidence="4 7" id="KW-0472">Membrane</keyword>
<protein>
    <submittedName>
        <fullName evidence="9">08477ba5-09da-42d4-b787-dc070ec835d9</fullName>
    </submittedName>
</protein>
<evidence type="ECO:0000313" key="10">
    <source>
        <dbReference type="Proteomes" id="UP000624404"/>
    </source>
</evidence>
<dbReference type="PANTHER" id="PTHR33048:SF160">
    <property type="entry name" value="SAT4 FAMILY MEMBRANE PROTEIN"/>
    <property type="match status" value="1"/>
</dbReference>